<name>A0A7E4ZYM8_PANRE</name>
<evidence type="ECO:0000256" key="1">
    <source>
        <dbReference type="ARBA" id="ARBA00004141"/>
    </source>
</evidence>
<feature type="domain" description="Major facilitator superfamily (MFS) profile" evidence="6">
    <location>
        <begin position="26"/>
        <end position="455"/>
    </location>
</feature>
<organism evidence="7 8">
    <name type="scientific">Panagrellus redivivus</name>
    <name type="common">Microworm</name>
    <dbReference type="NCBI Taxonomy" id="6233"/>
    <lineage>
        <taxon>Eukaryota</taxon>
        <taxon>Metazoa</taxon>
        <taxon>Ecdysozoa</taxon>
        <taxon>Nematoda</taxon>
        <taxon>Chromadorea</taxon>
        <taxon>Rhabditida</taxon>
        <taxon>Tylenchina</taxon>
        <taxon>Panagrolaimomorpha</taxon>
        <taxon>Panagrolaimoidea</taxon>
        <taxon>Panagrolaimidae</taxon>
        <taxon>Panagrellus</taxon>
    </lineage>
</organism>
<evidence type="ECO:0000313" key="7">
    <source>
        <dbReference type="Proteomes" id="UP000492821"/>
    </source>
</evidence>
<dbReference type="InterPro" id="IPR020846">
    <property type="entry name" value="MFS_dom"/>
</dbReference>
<evidence type="ECO:0000256" key="5">
    <source>
        <dbReference type="SAM" id="Phobius"/>
    </source>
</evidence>
<dbReference type="AlphaFoldDB" id="A0A7E4ZYM8"/>
<protein>
    <submittedName>
        <fullName evidence="8">MFS domain-containing protein</fullName>
    </submittedName>
</protein>
<keyword evidence="4 5" id="KW-0472">Membrane</keyword>
<feature type="transmembrane region" description="Helical" evidence="5">
    <location>
        <begin position="340"/>
        <end position="359"/>
    </location>
</feature>
<proteinExistence type="predicted"/>
<feature type="transmembrane region" description="Helical" evidence="5">
    <location>
        <begin position="78"/>
        <end position="98"/>
    </location>
</feature>
<reference evidence="7" key="1">
    <citation type="journal article" date="2013" name="Genetics">
        <title>The draft genome and transcriptome of Panagrellus redivivus are shaped by the harsh demands of a free-living lifestyle.</title>
        <authorList>
            <person name="Srinivasan J."/>
            <person name="Dillman A.R."/>
            <person name="Macchietto M.G."/>
            <person name="Heikkinen L."/>
            <person name="Lakso M."/>
            <person name="Fracchia K.M."/>
            <person name="Antoshechkin I."/>
            <person name="Mortazavi A."/>
            <person name="Wong G."/>
            <person name="Sternberg P.W."/>
        </authorList>
    </citation>
    <scope>NUCLEOTIDE SEQUENCE [LARGE SCALE GENOMIC DNA]</scope>
    <source>
        <strain evidence="7">MT8872</strain>
    </source>
</reference>
<feature type="transmembrane region" description="Helical" evidence="5">
    <location>
        <begin position="371"/>
        <end position="389"/>
    </location>
</feature>
<dbReference type="WBParaSite" id="Pan_g3345.t1">
    <property type="protein sequence ID" value="Pan_g3345.t1"/>
    <property type="gene ID" value="Pan_g3345"/>
</dbReference>
<accession>A0A7E4ZYM8</accession>
<evidence type="ECO:0000256" key="4">
    <source>
        <dbReference type="ARBA" id="ARBA00023136"/>
    </source>
</evidence>
<keyword evidence="3 5" id="KW-1133">Transmembrane helix</keyword>
<dbReference type="InterPro" id="IPR005829">
    <property type="entry name" value="Sugar_transporter_CS"/>
</dbReference>
<feature type="transmembrane region" description="Helical" evidence="5">
    <location>
        <begin position="312"/>
        <end position="333"/>
    </location>
</feature>
<dbReference type="SUPFAM" id="SSF103473">
    <property type="entry name" value="MFS general substrate transporter"/>
    <property type="match status" value="1"/>
</dbReference>
<keyword evidence="2 5" id="KW-0812">Transmembrane</keyword>
<feature type="transmembrane region" description="Helical" evidence="5">
    <location>
        <begin position="21"/>
        <end position="40"/>
    </location>
</feature>
<dbReference type="PROSITE" id="PS00216">
    <property type="entry name" value="SUGAR_TRANSPORT_1"/>
    <property type="match status" value="1"/>
</dbReference>
<keyword evidence="7" id="KW-1185">Reference proteome</keyword>
<evidence type="ECO:0000256" key="3">
    <source>
        <dbReference type="ARBA" id="ARBA00022989"/>
    </source>
</evidence>
<feature type="transmembrane region" description="Helical" evidence="5">
    <location>
        <begin position="105"/>
        <end position="123"/>
    </location>
</feature>
<dbReference type="Pfam" id="PF07690">
    <property type="entry name" value="MFS_1"/>
    <property type="match status" value="1"/>
</dbReference>
<feature type="transmembrane region" description="Helical" evidence="5">
    <location>
        <begin position="191"/>
        <end position="209"/>
    </location>
</feature>
<dbReference type="Proteomes" id="UP000492821">
    <property type="component" value="Unassembled WGS sequence"/>
</dbReference>
<feature type="transmembrane region" description="Helical" evidence="5">
    <location>
        <begin position="129"/>
        <end position="151"/>
    </location>
</feature>
<dbReference type="InterPro" id="IPR011701">
    <property type="entry name" value="MFS"/>
</dbReference>
<evidence type="ECO:0000313" key="8">
    <source>
        <dbReference type="WBParaSite" id="Pan_g3345.t1"/>
    </source>
</evidence>
<dbReference type="PROSITE" id="PS50850">
    <property type="entry name" value="MFS"/>
    <property type="match status" value="1"/>
</dbReference>
<evidence type="ECO:0000259" key="6">
    <source>
        <dbReference type="PROSITE" id="PS50850"/>
    </source>
</evidence>
<dbReference type="GO" id="GO:0022857">
    <property type="term" value="F:transmembrane transporter activity"/>
    <property type="evidence" value="ECO:0007669"/>
    <property type="project" value="InterPro"/>
</dbReference>
<dbReference type="InterPro" id="IPR036259">
    <property type="entry name" value="MFS_trans_sf"/>
</dbReference>
<dbReference type="PANTHER" id="PTHR24064">
    <property type="entry name" value="SOLUTE CARRIER FAMILY 22 MEMBER"/>
    <property type="match status" value="1"/>
</dbReference>
<feature type="transmembrane region" description="Helical" evidence="5">
    <location>
        <begin position="433"/>
        <end position="450"/>
    </location>
</feature>
<sequence length="458" mass="51462">MTFESGPTYKSAEEVLAKTGFWHWRVFIVVLSACSCWALNATPFMIPTFAAECDKCETEKVTIKKEFNVPAGFWGIELMSSALFLGNMCFGLITAYLADIFGRRIIILISMFCFGALGALSIFSTSYAVLLVFRFLQGAFFGTTTTVPYVLASECVEFRWHPYVIGLLGLWWSVGYSITALIGYICTTWQQMMLVTSIPSILASIYFYFTLPESFIFLVDNKRVKDINDWINRMQNPKDPVQCNVEHMLQQIDATQESMATNTLSASMKYLIHHKKYMIYLIGSTIISVFAFYLYLGVAVGTDVKLEELGPYWVYLLGGFIEIPGYLCTPIILTRFRQQYAIAGVHVFAGCALFSMVVTPSSTKTLYLIEWLVSKFAMSMCFQCMFIFVGDLYPAIIRNTCVGISTAFGNLGGMFVLQIYAEAQNVLNGKLPMLIYTAMCFINAAVIMSYPKSIGHEP</sequence>
<evidence type="ECO:0000256" key="2">
    <source>
        <dbReference type="ARBA" id="ARBA00022692"/>
    </source>
</evidence>
<dbReference type="Gene3D" id="1.20.1250.20">
    <property type="entry name" value="MFS general substrate transporter like domains"/>
    <property type="match status" value="1"/>
</dbReference>
<comment type="subcellular location">
    <subcellularLocation>
        <location evidence="1">Membrane</location>
        <topology evidence="1">Multi-pass membrane protein</topology>
    </subcellularLocation>
</comment>
<feature type="transmembrane region" description="Helical" evidence="5">
    <location>
        <begin position="277"/>
        <end position="300"/>
    </location>
</feature>
<feature type="transmembrane region" description="Helical" evidence="5">
    <location>
        <begin position="401"/>
        <end position="421"/>
    </location>
</feature>
<dbReference type="GO" id="GO:0016020">
    <property type="term" value="C:membrane"/>
    <property type="evidence" value="ECO:0007669"/>
    <property type="project" value="UniProtKB-SubCell"/>
</dbReference>
<feature type="transmembrane region" description="Helical" evidence="5">
    <location>
        <begin position="163"/>
        <end position="185"/>
    </location>
</feature>
<reference evidence="8" key="2">
    <citation type="submission" date="2020-10" db="UniProtKB">
        <authorList>
            <consortium name="WormBaseParasite"/>
        </authorList>
    </citation>
    <scope>IDENTIFICATION</scope>
</reference>